<proteinExistence type="predicted"/>
<dbReference type="EMBL" id="JBBWWQ010000017">
    <property type="protein sequence ID" value="KAK8924140.1"/>
    <property type="molecule type" value="Genomic_DNA"/>
</dbReference>
<reference evidence="1 2" key="1">
    <citation type="journal article" date="2022" name="Nat. Plants">
        <title>Genomes of leafy and leafless Platanthera orchids illuminate the evolution of mycoheterotrophy.</title>
        <authorList>
            <person name="Li M.H."/>
            <person name="Liu K.W."/>
            <person name="Li Z."/>
            <person name="Lu H.C."/>
            <person name="Ye Q.L."/>
            <person name="Zhang D."/>
            <person name="Wang J.Y."/>
            <person name="Li Y.F."/>
            <person name="Zhong Z.M."/>
            <person name="Liu X."/>
            <person name="Yu X."/>
            <person name="Liu D.K."/>
            <person name="Tu X.D."/>
            <person name="Liu B."/>
            <person name="Hao Y."/>
            <person name="Liao X.Y."/>
            <person name="Jiang Y.T."/>
            <person name="Sun W.H."/>
            <person name="Chen J."/>
            <person name="Chen Y.Q."/>
            <person name="Ai Y."/>
            <person name="Zhai J.W."/>
            <person name="Wu S.S."/>
            <person name="Zhou Z."/>
            <person name="Hsiao Y.Y."/>
            <person name="Wu W.L."/>
            <person name="Chen Y.Y."/>
            <person name="Lin Y.F."/>
            <person name="Hsu J.L."/>
            <person name="Li C.Y."/>
            <person name="Wang Z.W."/>
            <person name="Zhao X."/>
            <person name="Zhong W.Y."/>
            <person name="Ma X.K."/>
            <person name="Ma L."/>
            <person name="Huang J."/>
            <person name="Chen G.Z."/>
            <person name="Huang M.Z."/>
            <person name="Huang L."/>
            <person name="Peng D.H."/>
            <person name="Luo Y.B."/>
            <person name="Zou S.Q."/>
            <person name="Chen S.P."/>
            <person name="Lan S."/>
            <person name="Tsai W.C."/>
            <person name="Van de Peer Y."/>
            <person name="Liu Z.J."/>
        </authorList>
    </citation>
    <scope>NUCLEOTIDE SEQUENCE [LARGE SCALE GENOMIC DNA]</scope>
    <source>
        <strain evidence="1">Lor287</strain>
    </source>
</reference>
<comment type="caution">
    <text evidence="1">The sequence shown here is derived from an EMBL/GenBank/DDBJ whole genome shotgun (WGS) entry which is preliminary data.</text>
</comment>
<dbReference type="Gene3D" id="2.130.10.120">
    <property type="entry name" value="Prolyl oligopeptidase, N-terminal domain"/>
    <property type="match status" value="1"/>
</dbReference>
<evidence type="ECO:0000313" key="1">
    <source>
        <dbReference type="EMBL" id="KAK8924140.1"/>
    </source>
</evidence>
<accession>A0AAP0B2F6</accession>
<name>A0AAP0B2F6_9ASPA</name>
<sequence>MGEEIGPLQNGRAIDFVDPIYSVYTEESQFSSNILRFTYSSMKTPQSVYDYDMTSGISVLKKIRPEESIHPDMLGKRVFHWVQSNLNSTSVITMEWSGIWRSDIKVLKNLAEPNNVLSGGSHCLKLSLSAKYFLDFHAISDEPKNRKKPVTERRSS</sequence>
<dbReference type="Proteomes" id="UP001418222">
    <property type="component" value="Unassembled WGS sequence"/>
</dbReference>
<organism evidence="1 2">
    <name type="scientific">Platanthera zijinensis</name>
    <dbReference type="NCBI Taxonomy" id="2320716"/>
    <lineage>
        <taxon>Eukaryota</taxon>
        <taxon>Viridiplantae</taxon>
        <taxon>Streptophyta</taxon>
        <taxon>Embryophyta</taxon>
        <taxon>Tracheophyta</taxon>
        <taxon>Spermatophyta</taxon>
        <taxon>Magnoliopsida</taxon>
        <taxon>Liliopsida</taxon>
        <taxon>Asparagales</taxon>
        <taxon>Orchidaceae</taxon>
        <taxon>Orchidoideae</taxon>
        <taxon>Orchideae</taxon>
        <taxon>Orchidinae</taxon>
        <taxon>Platanthera</taxon>
    </lineage>
</organism>
<gene>
    <name evidence="1" type="ORF">KSP39_PZI019838</name>
</gene>
<protein>
    <submittedName>
        <fullName evidence="1">Uncharacterized protein</fullName>
    </submittedName>
</protein>
<dbReference type="AlphaFoldDB" id="A0AAP0B2F6"/>
<keyword evidence="2" id="KW-1185">Reference proteome</keyword>
<evidence type="ECO:0000313" key="2">
    <source>
        <dbReference type="Proteomes" id="UP001418222"/>
    </source>
</evidence>